<proteinExistence type="predicted"/>
<gene>
    <name evidence="2" type="ORF">S06H3_35015</name>
</gene>
<evidence type="ECO:0000313" key="2">
    <source>
        <dbReference type="EMBL" id="GAI19853.1"/>
    </source>
</evidence>
<dbReference type="Pfam" id="PF05130">
    <property type="entry name" value="FlgN"/>
    <property type="match status" value="1"/>
</dbReference>
<organism evidence="2">
    <name type="scientific">marine sediment metagenome</name>
    <dbReference type="NCBI Taxonomy" id="412755"/>
    <lineage>
        <taxon>unclassified sequences</taxon>
        <taxon>metagenomes</taxon>
        <taxon>ecological metagenomes</taxon>
    </lineage>
</organism>
<dbReference type="InterPro" id="IPR007809">
    <property type="entry name" value="FlgN-like"/>
</dbReference>
<name>X1LL91_9ZZZZ</name>
<dbReference type="GO" id="GO:0044780">
    <property type="term" value="P:bacterial-type flagellum assembly"/>
    <property type="evidence" value="ECO:0007669"/>
    <property type="project" value="InterPro"/>
</dbReference>
<dbReference type="SUPFAM" id="SSF140566">
    <property type="entry name" value="FlgN-like"/>
    <property type="match status" value="1"/>
</dbReference>
<dbReference type="InterPro" id="IPR036679">
    <property type="entry name" value="FlgN-like_sf"/>
</dbReference>
<evidence type="ECO:0008006" key="3">
    <source>
        <dbReference type="Google" id="ProtNLM"/>
    </source>
</evidence>
<keyword evidence="1" id="KW-1005">Bacterial flagellum biogenesis</keyword>
<dbReference type="Gene3D" id="1.20.58.300">
    <property type="entry name" value="FlgN-like"/>
    <property type="match status" value="1"/>
</dbReference>
<dbReference type="EMBL" id="BARV01021083">
    <property type="protein sequence ID" value="GAI19853.1"/>
    <property type="molecule type" value="Genomic_DNA"/>
</dbReference>
<accession>X1LL91</accession>
<evidence type="ECO:0000256" key="1">
    <source>
        <dbReference type="ARBA" id="ARBA00022795"/>
    </source>
</evidence>
<comment type="caution">
    <text evidence="2">The sequence shown here is derived from an EMBL/GenBank/DDBJ whole genome shotgun (WGS) entry which is preliminary data.</text>
</comment>
<dbReference type="AlphaFoldDB" id="X1LL91"/>
<sequence>MENRPGCDQISCLLEAQLNACDEIIALSLNEQQVLLDRRSSALPEIVTAKERCADHLAGLQEAFRKALTSWEASPEPGSDVDAIPPLSLRQLLPYLPLEQQTRLETLQQSLLSRTRTLRVLNRAIALLIRSSLAQAEAWLSLLADMTGQNTAYDARGQVKIGDIGGSQLLNHQA</sequence>
<protein>
    <recommendedName>
        <fullName evidence="3">Flagellar protein FlgN</fullName>
    </recommendedName>
</protein>
<reference evidence="2" key="1">
    <citation type="journal article" date="2014" name="Front. Microbiol.">
        <title>High frequency of phylogenetically diverse reductive dehalogenase-homologous genes in deep subseafloor sedimentary metagenomes.</title>
        <authorList>
            <person name="Kawai M."/>
            <person name="Futagami T."/>
            <person name="Toyoda A."/>
            <person name="Takaki Y."/>
            <person name="Nishi S."/>
            <person name="Hori S."/>
            <person name="Arai W."/>
            <person name="Tsubouchi T."/>
            <person name="Morono Y."/>
            <person name="Uchiyama I."/>
            <person name="Ito T."/>
            <person name="Fujiyama A."/>
            <person name="Inagaki F."/>
            <person name="Takami H."/>
        </authorList>
    </citation>
    <scope>NUCLEOTIDE SEQUENCE</scope>
    <source>
        <strain evidence="2">Expedition CK06-06</strain>
    </source>
</reference>